<evidence type="ECO:0000313" key="10">
    <source>
        <dbReference type="EMBL" id="CAA7410251.1"/>
    </source>
</evidence>
<dbReference type="EMBL" id="LR746280">
    <property type="protein sequence ID" value="CAA7410251.1"/>
    <property type="molecule type" value="Genomic_DNA"/>
</dbReference>
<keyword evidence="6" id="KW-1133">Transmembrane helix</keyword>
<dbReference type="Pfam" id="PF00560">
    <property type="entry name" value="LRR_1"/>
    <property type="match status" value="2"/>
</dbReference>
<dbReference type="InterPro" id="IPR001611">
    <property type="entry name" value="Leu-rich_rpt"/>
</dbReference>
<keyword evidence="2" id="KW-0433">Leucine-rich repeat</keyword>
<dbReference type="PANTHER" id="PTHR46084">
    <property type="entry name" value="PROTEIN MALE DISCOVERER 2"/>
    <property type="match status" value="1"/>
</dbReference>
<evidence type="ECO:0000256" key="1">
    <source>
        <dbReference type="ARBA" id="ARBA00004479"/>
    </source>
</evidence>
<dbReference type="GO" id="GO:0016020">
    <property type="term" value="C:membrane"/>
    <property type="evidence" value="ECO:0007669"/>
    <property type="project" value="UniProtKB-SubCell"/>
</dbReference>
<keyword evidence="7" id="KW-0472">Membrane</keyword>
<reference evidence="10" key="1">
    <citation type="submission" date="2020-02" db="EMBL/GenBank/DDBJ databases">
        <authorList>
            <person name="Scholz U."/>
            <person name="Mascher M."/>
            <person name="Fiebig A."/>
        </authorList>
    </citation>
    <scope>NUCLEOTIDE SEQUENCE</scope>
</reference>
<evidence type="ECO:0000256" key="8">
    <source>
        <dbReference type="ARBA" id="ARBA00037847"/>
    </source>
</evidence>
<evidence type="ECO:0000256" key="7">
    <source>
        <dbReference type="ARBA" id="ARBA00023136"/>
    </source>
</evidence>
<keyword evidence="11" id="KW-1185">Reference proteome</keyword>
<evidence type="ECO:0000256" key="2">
    <source>
        <dbReference type="ARBA" id="ARBA00022614"/>
    </source>
</evidence>
<evidence type="ECO:0000259" key="9">
    <source>
        <dbReference type="Pfam" id="PF08263"/>
    </source>
</evidence>
<dbReference type="AlphaFoldDB" id="A0A7I8LJL0"/>
<proteinExistence type="predicted"/>
<evidence type="ECO:0000256" key="4">
    <source>
        <dbReference type="ARBA" id="ARBA00022729"/>
    </source>
</evidence>
<keyword evidence="5" id="KW-0677">Repeat</keyword>
<comment type="subcellular location">
    <subcellularLocation>
        <location evidence="8">Endomembrane system</location>
        <topology evidence="8">Single-pass membrane protein</topology>
    </subcellularLocation>
    <subcellularLocation>
        <location evidence="1">Membrane</location>
        <topology evidence="1">Single-pass type I membrane protein</topology>
    </subcellularLocation>
</comment>
<dbReference type="PANTHER" id="PTHR46084:SF1">
    <property type="entry name" value="PROTEIN MALE DISCOVERER 2"/>
    <property type="match status" value="1"/>
</dbReference>
<evidence type="ECO:0000256" key="3">
    <source>
        <dbReference type="ARBA" id="ARBA00022692"/>
    </source>
</evidence>
<dbReference type="Pfam" id="PF08263">
    <property type="entry name" value="LRRNT_2"/>
    <property type="match status" value="1"/>
</dbReference>
<organism evidence="10 11">
    <name type="scientific">Spirodela intermedia</name>
    <name type="common">Intermediate duckweed</name>
    <dbReference type="NCBI Taxonomy" id="51605"/>
    <lineage>
        <taxon>Eukaryota</taxon>
        <taxon>Viridiplantae</taxon>
        <taxon>Streptophyta</taxon>
        <taxon>Embryophyta</taxon>
        <taxon>Tracheophyta</taxon>
        <taxon>Spermatophyta</taxon>
        <taxon>Magnoliopsida</taxon>
        <taxon>Liliopsida</taxon>
        <taxon>Araceae</taxon>
        <taxon>Lemnoideae</taxon>
        <taxon>Spirodela</taxon>
    </lineage>
</organism>
<dbReference type="OrthoDB" id="1738109at2759"/>
<keyword evidence="4" id="KW-0732">Signal</keyword>
<dbReference type="Proteomes" id="UP000663760">
    <property type="component" value="Chromosome 17"/>
</dbReference>
<dbReference type="SUPFAM" id="SSF52058">
    <property type="entry name" value="L domain-like"/>
    <property type="match status" value="1"/>
</dbReference>
<accession>A0A7I8LJL0</accession>
<dbReference type="InterPro" id="IPR013210">
    <property type="entry name" value="LRR_N_plant-typ"/>
</dbReference>
<keyword evidence="3" id="KW-0812">Transmembrane</keyword>
<dbReference type="Gene3D" id="3.80.10.10">
    <property type="entry name" value="Ribonuclease Inhibitor"/>
    <property type="match status" value="1"/>
</dbReference>
<evidence type="ECO:0000256" key="5">
    <source>
        <dbReference type="ARBA" id="ARBA00022737"/>
    </source>
</evidence>
<name>A0A7I8LJL0_SPIIN</name>
<dbReference type="GO" id="GO:0012505">
    <property type="term" value="C:endomembrane system"/>
    <property type="evidence" value="ECO:0007669"/>
    <property type="project" value="UniProtKB-SubCell"/>
</dbReference>
<evidence type="ECO:0000313" key="11">
    <source>
        <dbReference type="Proteomes" id="UP000663760"/>
    </source>
</evidence>
<sequence length="154" mass="17254">MRSYLLTILHGRESLDDFCKLIADVGFALREFRLRVDTDPFGAFMDWNPDDSDPCNWSGVHCIGGKVAMLDLKGMSLGGTLAPELGKLSHLRALILLKNNFSGVIPKEIGGLYMLELLDLRGNNLTGEIPMEIGNMMSLKHLKFPSVEFEHYNR</sequence>
<feature type="domain" description="Leucine-rich repeat-containing N-terminal plant-type" evidence="9">
    <location>
        <begin position="27"/>
        <end position="62"/>
    </location>
</feature>
<gene>
    <name evidence="10" type="ORF">SI8410_17020929</name>
</gene>
<dbReference type="FunFam" id="3.80.10.10:FF:000129">
    <property type="entry name" value="Leucine-rich repeat receptor-like kinase"/>
    <property type="match status" value="1"/>
</dbReference>
<protein>
    <recommendedName>
        <fullName evidence="9">Leucine-rich repeat-containing N-terminal plant-type domain-containing protein</fullName>
    </recommendedName>
</protein>
<evidence type="ECO:0000256" key="6">
    <source>
        <dbReference type="ARBA" id="ARBA00022989"/>
    </source>
</evidence>
<dbReference type="InterPro" id="IPR032675">
    <property type="entry name" value="LRR_dom_sf"/>
</dbReference>